<dbReference type="EMBL" id="UAWL01000006">
    <property type="protein sequence ID" value="SQB98527.1"/>
    <property type="molecule type" value="Genomic_DNA"/>
</dbReference>
<dbReference type="Proteomes" id="UP000250166">
    <property type="component" value="Unassembled WGS sequence"/>
</dbReference>
<evidence type="ECO:0000259" key="1">
    <source>
        <dbReference type="Pfam" id="PF02169"/>
    </source>
</evidence>
<dbReference type="RefSeq" id="WP_023949021.1">
    <property type="nucleotide sequence ID" value="NZ_JAERIV010000003.1"/>
</dbReference>
<dbReference type="Pfam" id="PF02169">
    <property type="entry name" value="LPP20"/>
    <property type="match status" value="1"/>
</dbReference>
<protein>
    <submittedName>
        <fullName evidence="2">Membrane-associated lipoprotein</fullName>
    </submittedName>
</protein>
<dbReference type="Gene3D" id="3.10.129.140">
    <property type="entry name" value="Helicobacter TNF-alpha-Inducing protein"/>
    <property type="match status" value="1"/>
</dbReference>
<reference evidence="2 3" key="1">
    <citation type="submission" date="2018-06" db="EMBL/GenBank/DDBJ databases">
        <authorList>
            <consortium name="Pathogen Informatics"/>
            <person name="Doyle S."/>
        </authorList>
    </citation>
    <scope>NUCLEOTIDE SEQUENCE [LARGE SCALE GENOMIC DNA]</scope>
    <source>
        <strain evidence="2 3">NCTC13102</strain>
    </source>
</reference>
<gene>
    <name evidence="2" type="ORF">NCTC13102_00990</name>
</gene>
<dbReference type="InterPro" id="IPR024952">
    <property type="entry name" value="LPP20-like_dom"/>
</dbReference>
<name>A0A2X3B9V7_9HELI</name>
<keyword evidence="2" id="KW-0449">Lipoprotein</keyword>
<dbReference type="AlphaFoldDB" id="A0A2X3B9V7"/>
<proteinExistence type="predicted"/>
<organism evidence="2 3">
    <name type="scientific">Helicobacter fennelliae</name>
    <dbReference type="NCBI Taxonomy" id="215"/>
    <lineage>
        <taxon>Bacteria</taxon>
        <taxon>Pseudomonadati</taxon>
        <taxon>Campylobacterota</taxon>
        <taxon>Epsilonproteobacteria</taxon>
        <taxon>Campylobacterales</taxon>
        <taxon>Helicobacteraceae</taxon>
        <taxon>Helicobacter</taxon>
    </lineage>
</organism>
<dbReference type="PROSITE" id="PS51257">
    <property type="entry name" value="PROKAR_LIPOPROTEIN"/>
    <property type="match status" value="1"/>
</dbReference>
<feature type="domain" description="Lipoprotein LPP20-like" evidence="1">
    <location>
        <begin position="35"/>
        <end position="136"/>
    </location>
</feature>
<accession>A0A2X3B9V7</accession>
<evidence type="ECO:0000313" key="3">
    <source>
        <dbReference type="Proteomes" id="UP000250166"/>
    </source>
</evidence>
<evidence type="ECO:0000313" key="2">
    <source>
        <dbReference type="EMBL" id="SQB98527.1"/>
    </source>
</evidence>
<sequence>MKKQILALGIALLAITGCKDIGENADVNDALKGAPDWVIDGSKDNLSATGSAKIKNGNIGFATTQASASARAELAGQIATRIESKYRELTTSGEDSVNQEAVRAVRQSVDQVLTGTKVTKKWVSKDGVLWVLVQVEKLDTKLLKDNLLQLDGLNQEAAKALAQSVDELIDGPQAQE</sequence>